<keyword evidence="2" id="KW-1185">Reference proteome</keyword>
<comment type="caution">
    <text evidence="1">The sequence shown here is derived from an EMBL/GenBank/DDBJ whole genome shotgun (WGS) entry which is preliminary data.</text>
</comment>
<dbReference type="EMBL" id="JBHHMI010000002">
    <property type="protein sequence ID" value="MFB5265873.1"/>
    <property type="molecule type" value="Genomic_DNA"/>
</dbReference>
<proteinExistence type="predicted"/>
<reference evidence="1 2" key="1">
    <citation type="submission" date="2024-09" db="EMBL/GenBank/DDBJ databases">
        <title>Paenibacillus zeirhizospherea sp. nov., isolated from surface of the maize (Zea mays) roots in a horticulture field, Hungary.</title>
        <authorList>
            <person name="Marton D."/>
            <person name="Farkas M."/>
            <person name="Bedics A."/>
            <person name="Toth E."/>
            <person name="Tancsics A."/>
            <person name="Boka K."/>
            <person name="Maroti G."/>
            <person name="Kriszt B."/>
            <person name="Cserhati M."/>
        </authorList>
    </citation>
    <scope>NUCLEOTIDE SEQUENCE [LARGE SCALE GENOMIC DNA]</scope>
    <source>
        <strain evidence="1 2">KCTC 33519</strain>
    </source>
</reference>
<organism evidence="1 2">
    <name type="scientific">Paenibacillus enshidis</name>
    <dbReference type="NCBI Taxonomy" id="1458439"/>
    <lineage>
        <taxon>Bacteria</taxon>
        <taxon>Bacillati</taxon>
        <taxon>Bacillota</taxon>
        <taxon>Bacilli</taxon>
        <taxon>Bacillales</taxon>
        <taxon>Paenibacillaceae</taxon>
        <taxon>Paenibacillus</taxon>
    </lineage>
</organism>
<evidence type="ECO:0000313" key="2">
    <source>
        <dbReference type="Proteomes" id="UP001580346"/>
    </source>
</evidence>
<accession>A0ABV5ANV2</accession>
<sequence length="81" mass="8665">MAQKVKASGSFSGGKKTTKTTAITWTVPAKSVYTLRAGSVTIKTNGYMEVANSAGVVVKRTYNSGHWTTADFSDSIFVKKL</sequence>
<gene>
    <name evidence="1" type="ORF">ACE41H_03615</name>
</gene>
<dbReference type="RefSeq" id="WP_375353427.1">
    <property type="nucleotide sequence ID" value="NZ_JBHHMI010000002.1"/>
</dbReference>
<protein>
    <submittedName>
        <fullName evidence="1">Uncharacterized protein</fullName>
    </submittedName>
</protein>
<evidence type="ECO:0000313" key="1">
    <source>
        <dbReference type="EMBL" id="MFB5265873.1"/>
    </source>
</evidence>
<dbReference type="Proteomes" id="UP001580346">
    <property type="component" value="Unassembled WGS sequence"/>
</dbReference>
<name>A0ABV5ANV2_9BACL</name>